<keyword evidence="2" id="KW-1185">Reference proteome</keyword>
<evidence type="ECO:0000313" key="2">
    <source>
        <dbReference type="Proteomes" id="UP000887116"/>
    </source>
</evidence>
<protein>
    <recommendedName>
        <fullName evidence="3">Transposase</fullName>
    </recommendedName>
</protein>
<comment type="caution">
    <text evidence="1">The sequence shown here is derived from an EMBL/GenBank/DDBJ whole genome shotgun (WGS) entry which is preliminary data.</text>
</comment>
<name>A0A8X6FFM2_TRICU</name>
<dbReference type="Pfam" id="PF01359">
    <property type="entry name" value="Transposase_1"/>
    <property type="match status" value="1"/>
</dbReference>
<dbReference type="AlphaFoldDB" id="A0A8X6FFM2"/>
<organism evidence="1 2">
    <name type="scientific">Trichonephila clavata</name>
    <name type="common">Joro spider</name>
    <name type="synonym">Nephila clavata</name>
    <dbReference type="NCBI Taxonomy" id="2740835"/>
    <lineage>
        <taxon>Eukaryota</taxon>
        <taxon>Metazoa</taxon>
        <taxon>Ecdysozoa</taxon>
        <taxon>Arthropoda</taxon>
        <taxon>Chelicerata</taxon>
        <taxon>Arachnida</taxon>
        <taxon>Araneae</taxon>
        <taxon>Araneomorphae</taxon>
        <taxon>Entelegynae</taxon>
        <taxon>Araneoidea</taxon>
        <taxon>Nephilidae</taxon>
        <taxon>Trichonephila</taxon>
    </lineage>
</organism>
<accession>A0A8X6FFM2</accession>
<dbReference type="Proteomes" id="UP000887116">
    <property type="component" value="Unassembled WGS sequence"/>
</dbReference>
<proteinExistence type="predicted"/>
<dbReference type="InterPro" id="IPR036397">
    <property type="entry name" value="RNaseH_sf"/>
</dbReference>
<evidence type="ECO:0008006" key="3">
    <source>
        <dbReference type="Google" id="ProtNLM"/>
    </source>
</evidence>
<gene>
    <name evidence="1" type="ORF">TNCT_205931</name>
</gene>
<dbReference type="Gene3D" id="3.30.420.10">
    <property type="entry name" value="Ribonuclease H-like superfamily/Ribonuclease H"/>
    <property type="match status" value="1"/>
</dbReference>
<dbReference type="EMBL" id="BMAO01031958">
    <property type="protein sequence ID" value="GFQ78863.1"/>
    <property type="molecule type" value="Genomic_DNA"/>
</dbReference>
<reference evidence="1" key="1">
    <citation type="submission" date="2020-07" db="EMBL/GenBank/DDBJ databases">
        <title>Multicomponent nature underlies the extraordinary mechanical properties of spider dragline silk.</title>
        <authorList>
            <person name="Kono N."/>
            <person name="Nakamura H."/>
            <person name="Mori M."/>
            <person name="Yoshida Y."/>
            <person name="Ohtoshi R."/>
            <person name="Malay A.D."/>
            <person name="Moran D.A.P."/>
            <person name="Tomita M."/>
            <person name="Numata K."/>
            <person name="Arakawa K."/>
        </authorList>
    </citation>
    <scope>NUCLEOTIDE SEQUENCE</scope>
</reference>
<dbReference type="InterPro" id="IPR001888">
    <property type="entry name" value="Transposase_1"/>
</dbReference>
<sequence length="86" mass="9920">MEWKLAGSLRWKVMSSAFKVIATVFWDVRGAILIQYLEHDHTIDADRDCATFTKVYEAIQFIHLRLLTEGVILLCDNARPYTACQT</sequence>
<dbReference type="GO" id="GO:0003676">
    <property type="term" value="F:nucleic acid binding"/>
    <property type="evidence" value="ECO:0007669"/>
    <property type="project" value="InterPro"/>
</dbReference>
<dbReference type="OrthoDB" id="6436943at2759"/>
<evidence type="ECO:0000313" key="1">
    <source>
        <dbReference type="EMBL" id="GFQ78863.1"/>
    </source>
</evidence>